<evidence type="ECO:0000256" key="5">
    <source>
        <dbReference type="ARBA" id="ARBA00022679"/>
    </source>
</evidence>
<keyword evidence="9" id="KW-0862">Zinc</keyword>
<dbReference type="SMART" id="SM00184">
    <property type="entry name" value="RING"/>
    <property type="match status" value="1"/>
</dbReference>
<comment type="subcellular location">
    <subcellularLocation>
        <location evidence="2">Endomembrane system</location>
    </subcellularLocation>
</comment>
<dbReference type="GeneID" id="15805403"/>
<evidence type="ECO:0000313" key="15">
    <source>
        <dbReference type="EMBL" id="AFZ81731.1"/>
    </source>
</evidence>
<dbReference type="PROSITE" id="PS00518">
    <property type="entry name" value="ZF_RING_1"/>
    <property type="match status" value="1"/>
</dbReference>
<keyword evidence="6" id="KW-0479">Metal-binding</keyword>
<evidence type="ECO:0000256" key="1">
    <source>
        <dbReference type="ARBA" id="ARBA00000900"/>
    </source>
</evidence>
<accession>L0B3C8</accession>
<gene>
    <name evidence="15" type="ORF">BEWA_011490</name>
</gene>
<dbReference type="InterPro" id="IPR045103">
    <property type="entry name" value="RNF5/RNF185-like"/>
</dbReference>
<evidence type="ECO:0000256" key="10">
    <source>
        <dbReference type="ARBA" id="ARBA00023136"/>
    </source>
</evidence>
<sequence>MENEKAGSFHSKKVEQEKSKFDCNICFDDVREPVVTRCGHLFCWKCLLAWINRNNNQCPICQAGISRENVIPLYGHGQEASDPRNKPEEPRPKAERPSSRSRESSMFGNYDSRISVSIGGFPLSFLFPFGFSLTTGSAGHSYFNFTRPENTSNMTEEQRRVHMNSMFLMVTGFLVIAYILLCV</sequence>
<dbReference type="InterPro" id="IPR018957">
    <property type="entry name" value="Znf_C3HC4_RING-type"/>
</dbReference>
<proteinExistence type="predicted"/>
<feature type="domain" description="RING-type" evidence="14">
    <location>
        <begin position="23"/>
        <end position="62"/>
    </location>
</feature>
<dbReference type="InterPro" id="IPR013083">
    <property type="entry name" value="Znf_RING/FYVE/PHD"/>
</dbReference>
<dbReference type="RefSeq" id="XP_004831397.1">
    <property type="nucleotide sequence ID" value="XM_004831340.1"/>
</dbReference>
<dbReference type="GO" id="GO:0016491">
    <property type="term" value="F:oxidoreductase activity"/>
    <property type="evidence" value="ECO:0007669"/>
    <property type="project" value="UniProtKB-KW"/>
</dbReference>
<feature type="transmembrane region" description="Helical" evidence="13">
    <location>
        <begin position="123"/>
        <end position="143"/>
    </location>
</feature>
<dbReference type="GO" id="GO:0006511">
    <property type="term" value="P:ubiquitin-dependent protein catabolic process"/>
    <property type="evidence" value="ECO:0007669"/>
    <property type="project" value="InterPro"/>
</dbReference>
<dbReference type="EC" id="2.3.2.27" evidence="4"/>
<dbReference type="OrthoDB" id="10254945at2759"/>
<organism evidence="15 16">
    <name type="scientific">Theileria equi strain WA</name>
    <dbReference type="NCBI Taxonomy" id="1537102"/>
    <lineage>
        <taxon>Eukaryota</taxon>
        <taxon>Sar</taxon>
        <taxon>Alveolata</taxon>
        <taxon>Apicomplexa</taxon>
        <taxon>Aconoidasida</taxon>
        <taxon>Piroplasmida</taxon>
        <taxon>Theileriidae</taxon>
        <taxon>Theileria</taxon>
    </lineage>
</organism>
<dbReference type="VEuPathDB" id="PiroplasmaDB:BEWA_011490"/>
<feature type="compositionally biased region" description="Basic and acidic residues" evidence="12">
    <location>
        <begin position="79"/>
        <end position="103"/>
    </location>
</feature>
<evidence type="ECO:0000256" key="8">
    <source>
        <dbReference type="ARBA" id="ARBA00022786"/>
    </source>
</evidence>
<evidence type="ECO:0000256" key="13">
    <source>
        <dbReference type="SAM" id="Phobius"/>
    </source>
</evidence>
<keyword evidence="15" id="KW-0560">Oxidoreductase</keyword>
<evidence type="ECO:0000256" key="9">
    <source>
        <dbReference type="ARBA" id="ARBA00022833"/>
    </source>
</evidence>
<dbReference type="eggNOG" id="KOG0823">
    <property type="taxonomic scope" value="Eukaryota"/>
</dbReference>
<keyword evidence="13" id="KW-1133">Transmembrane helix</keyword>
<dbReference type="Gene3D" id="3.30.40.10">
    <property type="entry name" value="Zinc/RING finger domain, C3HC4 (zinc finger)"/>
    <property type="match status" value="1"/>
</dbReference>
<keyword evidence="7 11" id="KW-0863">Zinc-finger</keyword>
<dbReference type="KEGG" id="beq:BEWA_011490"/>
<feature type="region of interest" description="Disordered" evidence="12">
    <location>
        <begin position="75"/>
        <end position="106"/>
    </location>
</feature>
<dbReference type="InterPro" id="IPR017907">
    <property type="entry name" value="Znf_RING_CS"/>
</dbReference>
<keyword evidence="13" id="KW-0812">Transmembrane</keyword>
<evidence type="ECO:0000259" key="14">
    <source>
        <dbReference type="PROSITE" id="PS50089"/>
    </source>
</evidence>
<feature type="transmembrane region" description="Helical" evidence="13">
    <location>
        <begin position="163"/>
        <end position="181"/>
    </location>
</feature>
<dbReference type="EMBL" id="CP001670">
    <property type="protein sequence ID" value="AFZ81731.1"/>
    <property type="molecule type" value="Genomic_DNA"/>
</dbReference>
<dbReference type="SUPFAM" id="SSF57850">
    <property type="entry name" value="RING/U-box"/>
    <property type="match status" value="1"/>
</dbReference>
<comment type="catalytic activity">
    <reaction evidence="1">
        <text>S-ubiquitinyl-[E2 ubiquitin-conjugating enzyme]-L-cysteine + [acceptor protein]-L-lysine = [E2 ubiquitin-conjugating enzyme]-L-cysteine + N(6)-ubiquitinyl-[acceptor protein]-L-lysine.</text>
        <dbReference type="EC" id="2.3.2.27"/>
    </reaction>
</comment>
<dbReference type="Proteomes" id="UP000031512">
    <property type="component" value="Chromosome 3"/>
</dbReference>
<evidence type="ECO:0000256" key="3">
    <source>
        <dbReference type="ARBA" id="ARBA00004906"/>
    </source>
</evidence>
<keyword evidence="5" id="KW-0808">Transferase</keyword>
<dbReference type="STRING" id="1537102.L0B3C8"/>
<keyword evidence="10 13" id="KW-0472">Membrane</keyword>
<reference evidence="15 16" key="1">
    <citation type="journal article" date="2012" name="BMC Genomics">
        <title>Comparative genomic analysis and phylogenetic position of Theileria equi.</title>
        <authorList>
            <person name="Kappmeyer L.S."/>
            <person name="Thiagarajan M."/>
            <person name="Herndon D.R."/>
            <person name="Ramsay J.D."/>
            <person name="Caler E."/>
            <person name="Djikeng A."/>
            <person name="Gillespie J.J."/>
            <person name="Lau A.O."/>
            <person name="Roalson E.H."/>
            <person name="Silva J.C."/>
            <person name="Silva M.G."/>
            <person name="Suarez C.E."/>
            <person name="Ueti M.W."/>
            <person name="Nene V.M."/>
            <person name="Mealey R.H."/>
            <person name="Knowles D.P."/>
            <person name="Brayton K.A."/>
        </authorList>
    </citation>
    <scope>NUCLEOTIDE SEQUENCE [LARGE SCALE GENOMIC DNA]</scope>
    <source>
        <strain evidence="15 16">WA</strain>
    </source>
</reference>
<dbReference type="GO" id="GO:0061630">
    <property type="term" value="F:ubiquitin protein ligase activity"/>
    <property type="evidence" value="ECO:0007669"/>
    <property type="project" value="UniProtKB-EC"/>
</dbReference>
<evidence type="ECO:0000256" key="4">
    <source>
        <dbReference type="ARBA" id="ARBA00012483"/>
    </source>
</evidence>
<keyword evidence="16" id="KW-1185">Reference proteome</keyword>
<dbReference type="Pfam" id="PF00097">
    <property type="entry name" value="zf-C3HC4"/>
    <property type="match status" value="1"/>
</dbReference>
<dbReference type="InterPro" id="IPR001841">
    <property type="entry name" value="Znf_RING"/>
</dbReference>
<dbReference type="AlphaFoldDB" id="L0B3C8"/>
<evidence type="ECO:0000256" key="6">
    <source>
        <dbReference type="ARBA" id="ARBA00022723"/>
    </source>
</evidence>
<evidence type="ECO:0000256" key="12">
    <source>
        <dbReference type="SAM" id="MobiDB-lite"/>
    </source>
</evidence>
<protein>
    <recommendedName>
        <fullName evidence="4">RING-type E3 ubiquitin transferase</fullName>
        <ecNumber evidence="4">2.3.2.27</ecNumber>
    </recommendedName>
</protein>
<evidence type="ECO:0000256" key="2">
    <source>
        <dbReference type="ARBA" id="ARBA00004308"/>
    </source>
</evidence>
<comment type="pathway">
    <text evidence="3">Protein modification; protein ubiquitination.</text>
</comment>
<dbReference type="GO" id="GO:0008270">
    <property type="term" value="F:zinc ion binding"/>
    <property type="evidence" value="ECO:0007669"/>
    <property type="project" value="UniProtKB-KW"/>
</dbReference>
<dbReference type="PROSITE" id="PS50089">
    <property type="entry name" value="ZF_RING_2"/>
    <property type="match status" value="1"/>
</dbReference>
<evidence type="ECO:0000313" key="16">
    <source>
        <dbReference type="Proteomes" id="UP000031512"/>
    </source>
</evidence>
<dbReference type="UniPathway" id="UPA00143"/>
<evidence type="ECO:0000256" key="7">
    <source>
        <dbReference type="ARBA" id="ARBA00022771"/>
    </source>
</evidence>
<keyword evidence="8" id="KW-0833">Ubl conjugation pathway</keyword>
<dbReference type="PANTHER" id="PTHR12313">
    <property type="entry name" value="E3 UBIQUITIN-PROTEIN LIGASE RNF5-RELATED"/>
    <property type="match status" value="1"/>
</dbReference>
<evidence type="ECO:0000256" key="11">
    <source>
        <dbReference type="PROSITE-ProRule" id="PRU00175"/>
    </source>
</evidence>
<dbReference type="GO" id="GO:0016567">
    <property type="term" value="P:protein ubiquitination"/>
    <property type="evidence" value="ECO:0007669"/>
    <property type="project" value="UniProtKB-UniPathway"/>
</dbReference>
<name>L0B3C8_THEEQ</name>
<dbReference type="GO" id="GO:0005783">
    <property type="term" value="C:endoplasmic reticulum"/>
    <property type="evidence" value="ECO:0007669"/>
    <property type="project" value="InterPro"/>
</dbReference>